<protein>
    <recommendedName>
        <fullName evidence="3">HTH tetR-type domain-containing protein</fullName>
    </recommendedName>
</protein>
<organism evidence="4 5">
    <name type="scientific">Mycobacterium innocens</name>
    <dbReference type="NCBI Taxonomy" id="2341083"/>
    <lineage>
        <taxon>Bacteria</taxon>
        <taxon>Bacillati</taxon>
        <taxon>Actinomycetota</taxon>
        <taxon>Actinomycetes</taxon>
        <taxon>Mycobacteriales</taxon>
        <taxon>Mycobacteriaceae</taxon>
        <taxon>Mycobacterium</taxon>
    </lineage>
</organism>
<dbReference type="PANTHER" id="PTHR43479">
    <property type="entry name" value="ACREF/ENVCD OPERON REPRESSOR-RELATED"/>
    <property type="match status" value="1"/>
</dbReference>
<sequence length="239" mass="24915">MTFVTEDSGSGEPSPRPYRGVDAAQRLAARRRQLLDAGLDLLGCDDSDITDLTVRGVCRRAGLSARYFYESFADKDEFVSGVFDWVVAELAATTQAAVAAVPPHEQARAGMGNVVQTIADDARIGRLLFSTQLANPVVMRKRAESSTLFAMLSGQHAGNALRIPANEHIKAGAHFAVGGVGQTLSAWLAGDVALGPDQLVEQLASLLDELADPKLYHLTGTAAGATAASPVGSASAAPG</sequence>
<evidence type="ECO:0000313" key="4">
    <source>
        <dbReference type="EMBL" id="VBA33535.1"/>
    </source>
</evidence>
<reference evidence="4 5" key="1">
    <citation type="submission" date="2018-09" db="EMBL/GenBank/DDBJ databases">
        <authorList>
            <person name="Tagini F."/>
        </authorList>
    </citation>
    <scope>NUCLEOTIDE SEQUENCE [LARGE SCALE GENOMIC DNA]</scope>
    <source>
        <strain evidence="4 5">MK13</strain>
    </source>
</reference>
<dbReference type="PROSITE" id="PS50977">
    <property type="entry name" value="HTH_TETR_2"/>
    <property type="match status" value="1"/>
</dbReference>
<evidence type="ECO:0000259" key="3">
    <source>
        <dbReference type="PROSITE" id="PS50977"/>
    </source>
</evidence>
<feature type="DNA-binding region" description="H-T-H motif" evidence="2">
    <location>
        <begin position="53"/>
        <end position="72"/>
    </location>
</feature>
<evidence type="ECO:0000313" key="5">
    <source>
        <dbReference type="Proteomes" id="UP000267289"/>
    </source>
</evidence>
<proteinExistence type="predicted"/>
<dbReference type="Gene3D" id="1.10.357.10">
    <property type="entry name" value="Tetracycline Repressor, domain 2"/>
    <property type="match status" value="1"/>
</dbReference>
<dbReference type="InterPro" id="IPR009057">
    <property type="entry name" value="Homeodomain-like_sf"/>
</dbReference>
<dbReference type="InterPro" id="IPR001647">
    <property type="entry name" value="HTH_TetR"/>
</dbReference>
<gene>
    <name evidence="4" type="ORF">LAUMK13_00289</name>
</gene>
<dbReference type="AlphaFoldDB" id="A0A498PPE6"/>
<dbReference type="OrthoDB" id="4331447at2"/>
<dbReference type="GO" id="GO:0003677">
    <property type="term" value="F:DNA binding"/>
    <property type="evidence" value="ECO:0007669"/>
    <property type="project" value="UniProtKB-UniRule"/>
</dbReference>
<feature type="domain" description="HTH tetR-type" evidence="3">
    <location>
        <begin position="28"/>
        <end position="90"/>
    </location>
</feature>
<dbReference type="RefSeq" id="WP_075541782.1">
    <property type="nucleotide sequence ID" value="NZ_UPHQ01000010.1"/>
</dbReference>
<name>A0A498PPE6_9MYCO</name>
<dbReference type="Proteomes" id="UP000267289">
    <property type="component" value="Unassembled WGS sequence"/>
</dbReference>
<keyword evidence="5" id="KW-1185">Reference proteome</keyword>
<dbReference type="EMBL" id="UPHQ01000010">
    <property type="protein sequence ID" value="VBA33535.1"/>
    <property type="molecule type" value="Genomic_DNA"/>
</dbReference>
<dbReference type="SUPFAM" id="SSF46689">
    <property type="entry name" value="Homeodomain-like"/>
    <property type="match status" value="1"/>
</dbReference>
<dbReference type="PANTHER" id="PTHR43479:SF11">
    <property type="entry name" value="ACREF_ENVCD OPERON REPRESSOR-RELATED"/>
    <property type="match status" value="1"/>
</dbReference>
<dbReference type="InterPro" id="IPR050624">
    <property type="entry name" value="HTH-type_Tx_Regulator"/>
</dbReference>
<accession>A0A498PPE6</accession>
<keyword evidence="1 2" id="KW-0238">DNA-binding</keyword>
<evidence type="ECO:0000256" key="1">
    <source>
        <dbReference type="ARBA" id="ARBA00023125"/>
    </source>
</evidence>
<evidence type="ECO:0000256" key="2">
    <source>
        <dbReference type="PROSITE-ProRule" id="PRU00335"/>
    </source>
</evidence>